<dbReference type="SUPFAM" id="SSF52151">
    <property type="entry name" value="FabD/lysophospholipase-like"/>
    <property type="match status" value="1"/>
</dbReference>
<dbReference type="EMBL" id="SRXU01000004">
    <property type="protein sequence ID" value="TGX42291.1"/>
    <property type="molecule type" value="Genomic_DNA"/>
</dbReference>
<evidence type="ECO:0000313" key="3">
    <source>
        <dbReference type="EMBL" id="TGX42291.1"/>
    </source>
</evidence>
<dbReference type="RefSeq" id="WP_135984635.1">
    <property type="nucleotide sequence ID" value="NZ_JAASQM010000004.1"/>
</dbReference>
<dbReference type="Proteomes" id="UP000309848">
    <property type="component" value="Unassembled WGS sequence"/>
</dbReference>
<dbReference type="InterPro" id="IPR002641">
    <property type="entry name" value="PNPLA_dom"/>
</dbReference>
<accession>A0A4S1WGR0</accession>
<reference evidence="3 4" key="1">
    <citation type="submission" date="2019-04" db="EMBL/GenBank/DDBJ databases">
        <title>Sphingomonas psychrotolerans sp. nov., isolated from soil in the Tianshan Mountains, Xinjiang, China.</title>
        <authorList>
            <person name="Luo Y."/>
            <person name="Sheng H."/>
        </authorList>
    </citation>
    <scope>NUCLEOTIDE SEQUENCE [LARGE SCALE GENOMIC DNA]</scope>
    <source>
        <strain evidence="3 4">KIS18-15</strain>
    </source>
</reference>
<sequence length="465" mass="48949">MALLTLSACAMRGPMAIRDCPGFYAMSHALPRDALTEAIQRDAPPPTEADQTGAIAAADTAATSTEDFDALLREGIDLAELVGLSAEVFPPGPDCDRPAGAGREAPTQPGLLLLSGGGQWGAFGTGFLNRLHKCGELPQFTFISGVSTGALQALFLAGASRPEEAERMFATLTRNYAPASERQIVNRNAQALAALTGSVAGSAPLRRRIEEALCPRADGRPGEGDCTQSPMLKLLAAPGTPPTLLGFVDARNGGFRFVDVRMLARLRGRTAQQCIVGAALASAAVPVFYQQVRIDERSYMDGGVRQSVFEAAIAERAAAIMAVRARTGASIVTPPLYVVRNGPTIVGRDTAIDGRADALSAALRTQSIMVNALEVGSIAALRLGFPSTPIHLATADGWNRPATEGGPGCRKDFHRGRDRKGMMFNPTFMQCLQRFGAAKADRAQPWIALPTVAEIAAARGKGASR</sequence>
<evidence type="ECO:0000313" key="4">
    <source>
        <dbReference type="Proteomes" id="UP000309848"/>
    </source>
</evidence>
<dbReference type="GO" id="GO:0006629">
    <property type="term" value="P:lipid metabolic process"/>
    <property type="evidence" value="ECO:0007669"/>
    <property type="project" value="UniProtKB-KW"/>
</dbReference>
<keyword evidence="4" id="KW-1185">Reference proteome</keyword>
<dbReference type="Pfam" id="PF01734">
    <property type="entry name" value="Patatin"/>
    <property type="match status" value="1"/>
</dbReference>
<keyword evidence="1" id="KW-0443">Lipid metabolism</keyword>
<dbReference type="Gene3D" id="3.40.1090.10">
    <property type="entry name" value="Cytosolic phospholipase A2 catalytic domain"/>
    <property type="match status" value="2"/>
</dbReference>
<name>A0A4S1WGR0_9SPHN</name>
<evidence type="ECO:0000256" key="1">
    <source>
        <dbReference type="ARBA" id="ARBA00023098"/>
    </source>
</evidence>
<protein>
    <submittedName>
        <fullName evidence="3">Patatin-like phospholipase family protein</fullName>
    </submittedName>
</protein>
<dbReference type="InterPro" id="IPR016035">
    <property type="entry name" value="Acyl_Trfase/lysoPLipase"/>
</dbReference>
<evidence type="ECO:0000259" key="2">
    <source>
        <dbReference type="Pfam" id="PF01734"/>
    </source>
</evidence>
<dbReference type="OrthoDB" id="7502337at2"/>
<organism evidence="3 4">
    <name type="scientific">Sphingomonas naasensis</name>
    <dbReference type="NCBI Taxonomy" id="1344951"/>
    <lineage>
        <taxon>Bacteria</taxon>
        <taxon>Pseudomonadati</taxon>
        <taxon>Pseudomonadota</taxon>
        <taxon>Alphaproteobacteria</taxon>
        <taxon>Sphingomonadales</taxon>
        <taxon>Sphingomonadaceae</taxon>
        <taxon>Sphingomonas</taxon>
    </lineage>
</organism>
<proteinExistence type="predicted"/>
<dbReference type="AlphaFoldDB" id="A0A4S1WGR0"/>
<comment type="caution">
    <text evidence="3">The sequence shown here is derived from an EMBL/GenBank/DDBJ whole genome shotgun (WGS) entry which is preliminary data.</text>
</comment>
<gene>
    <name evidence="3" type="ORF">E5A74_10585</name>
</gene>
<feature type="domain" description="PNPLA" evidence="2">
    <location>
        <begin position="112"/>
        <end position="307"/>
    </location>
</feature>